<accession>A0A5M3W4J7</accession>
<dbReference type="Proteomes" id="UP000334990">
    <property type="component" value="Unassembled WGS sequence"/>
</dbReference>
<keyword evidence="1" id="KW-0812">Transmembrane</keyword>
<sequence length="70" mass="8032">MNFPRNGRLIVYCFAFILFLFLTVAAGIGQYWLLFLIGIVLTGLAVTFALVTGEWLVTRQERGPTRPRRR</sequence>
<evidence type="ECO:0000256" key="1">
    <source>
        <dbReference type="SAM" id="Phobius"/>
    </source>
</evidence>
<comment type="caution">
    <text evidence="2">The sequence shown here is derived from an EMBL/GenBank/DDBJ whole genome shotgun (WGS) entry which is preliminary data.</text>
</comment>
<evidence type="ECO:0000313" key="2">
    <source>
        <dbReference type="EMBL" id="GES03666.1"/>
    </source>
</evidence>
<feature type="transmembrane region" description="Helical" evidence="1">
    <location>
        <begin position="34"/>
        <end position="57"/>
    </location>
</feature>
<evidence type="ECO:0000313" key="3">
    <source>
        <dbReference type="Proteomes" id="UP000334990"/>
    </source>
</evidence>
<proteinExistence type="predicted"/>
<dbReference type="EMBL" id="BLAD01000071">
    <property type="protein sequence ID" value="GES03666.1"/>
    <property type="molecule type" value="Genomic_DNA"/>
</dbReference>
<feature type="transmembrane region" description="Helical" evidence="1">
    <location>
        <begin position="9"/>
        <end position="28"/>
    </location>
</feature>
<dbReference type="RefSeq" id="WP_155339810.1">
    <property type="nucleotide sequence ID" value="NZ_BAAABN010000007.1"/>
</dbReference>
<reference evidence="2 3" key="1">
    <citation type="submission" date="2019-10" db="EMBL/GenBank/DDBJ databases">
        <title>Whole genome shotgun sequence of Acrocarpospora corrugata NBRC 13972.</title>
        <authorList>
            <person name="Ichikawa N."/>
            <person name="Kimura A."/>
            <person name="Kitahashi Y."/>
            <person name="Komaki H."/>
            <person name="Oguchi A."/>
        </authorList>
    </citation>
    <scope>NUCLEOTIDE SEQUENCE [LARGE SCALE GENOMIC DNA]</scope>
    <source>
        <strain evidence="2 3">NBRC 13972</strain>
    </source>
</reference>
<keyword evidence="1" id="KW-1133">Transmembrane helix</keyword>
<gene>
    <name evidence="2" type="ORF">Acor_57320</name>
</gene>
<dbReference type="OrthoDB" id="9934527at2"/>
<keyword evidence="1" id="KW-0472">Membrane</keyword>
<dbReference type="AlphaFoldDB" id="A0A5M3W4J7"/>
<name>A0A5M3W4J7_9ACTN</name>
<organism evidence="2 3">
    <name type="scientific">Acrocarpospora corrugata</name>
    <dbReference type="NCBI Taxonomy" id="35763"/>
    <lineage>
        <taxon>Bacteria</taxon>
        <taxon>Bacillati</taxon>
        <taxon>Actinomycetota</taxon>
        <taxon>Actinomycetes</taxon>
        <taxon>Streptosporangiales</taxon>
        <taxon>Streptosporangiaceae</taxon>
        <taxon>Acrocarpospora</taxon>
    </lineage>
</organism>
<keyword evidence="3" id="KW-1185">Reference proteome</keyword>
<protein>
    <submittedName>
        <fullName evidence="2">Uncharacterized protein</fullName>
    </submittedName>
</protein>